<feature type="domain" description="ABC transporter" evidence="5">
    <location>
        <begin position="35"/>
        <end position="266"/>
    </location>
</feature>
<name>A0A4R3LYS5_9HYPH</name>
<dbReference type="PROSITE" id="PS00211">
    <property type="entry name" value="ABC_TRANSPORTER_1"/>
    <property type="match status" value="1"/>
</dbReference>
<accession>A0A4R3LYS5</accession>
<organism evidence="6 7">
    <name type="scientific">Aquabacter spiritensis</name>
    <dbReference type="NCBI Taxonomy" id="933073"/>
    <lineage>
        <taxon>Bacteria</taxon>
        <taxon>Pseudomonadati</taxon>
        <taxon>Pseudomonadota</taxon>
        <taxon>Alphaproteobacteria</taxon>
        <taxon>Hyphomicrobiales</taxon>
        <taxon>Xanthobacteraceae</taxon>
        <taxon>Aquabacter</taxon>
    </lineage>
</organism>
<keyword evidence="3" id="KW-0547">Nucleotide-binding</keyword>
<dbReference type="SUPFAM" id="SSF52540">
    <property type="entry name" value="P-loop containing nucleoside triphosphate hydrolases"/>
    <property type="match status" value="1"/>
</dbReference>
<keyword evidence="7" id="KW-1185">Reference proteome</keyword>
<dbReference type="InterPro" id="IPR050166">
    <property type="entry name" value="ABC_transporter_ATP-bind"/>
</dbReference>
<evidence type="ECO:0000256" key="3">
    <source>
        <dbReference type="ARBA" id="ARBA00022741"/>
    </source>
</evidence>
<protein>
    <submittedName>
        <fullName evidence="6">NitT/TauT family transport system ATP-binding protein</fullName>
    </submittedName>
</protein>
<reference evidence="6 7" key="1">
    <citation type="submission" date="2019-03" db="EMBL/GenBank/DDBJ databases">
        <title>Genomic Encyclopedia of Type Strains, Phase IV (KMG-IV): sequencing the most valuable type-strain genomes for metagenomic binning, comparative biology and taxonomic classification.</title>
        <authorList>
            <person name="Goeker M."/>
        </authorList>
    </citation>
    <scope>NUCLEOTIDE SEQUENCE [LARGE SCALE GENOMIC DNA]</scope>
    <source>
        <strain evidence="6 7">DSM 9035</strain>
    </source>
</reference>
<dbReference type="Proteomes" id="UP000294664">
    <property type="component" value="Unassembled WGS sequence"/>
</dbReference>
<comment type="caution">
    <text evidence="6">The sequence shown here is derived from an EMBL/GenBank/DDBJ whole genome shotgun (WGS) entry which is preliminary data.</text>
</comment>
<dbReference type="InterPro" id="IPR003439">
    <property type="entry name" value="ABC_transporter-like_ATP-bd"/>
</dbReference>
<comment type="similarity">
    <text evidence="1">Belongs to the ABC transporter superfamily.</text>
</comment>
<dbReference type="GO" id="GO:0005524">
    <property type="term" value="F:ATP binding"/>
    <property type="evidence" value="ECO:0007669"/>
    <property type="project" value="UniProtKB-KW"/>
</dbReference>
<dbReference type="RefSeq" id="WP_132031098.1">
    <property type="nucleotide sequence ID" value="NZ_SMAI01000005.1"/>
</dbReference>
<evidence type="ECO:0000256" key="1">
    <source>
        <dbReference type="ARBA" id="ARBA00005417"/>
    </source>
</evidence>
<dbReference type="PANTHER" id="PTHR42788:SF13">
    <property type="entry name" value="ALIPHATIC SULFONATES IMPORT ATP-BINDING PROTEIN SSUB"/>
    <property type="match status" value="1"/>
</dbReference>
<dbReference type="GO" id="GO:0016887">
    <property type="term" value="F:ATP hydrolysis activity"/>
    <property type="evidence" value="ECO:0007669"/>
    <property type="project" value="InterPro"/>
</dbReference>
<proteinExistence type="inferred from homology"/>
<evidence type="ECO:0000256" key="2">
    <source>
        <dbReference type="ARBA" id="ARBA00022448"/>
    </source>
</evidence>
<dbReference type="EMBL" id="SMAI01000005">
    <property type="protein sequence ID" value="TCT05009.1"/>
    <property type="molecule type" value="Genomic_DNA"/>
</dbReference>
<evidence type="ECO:0000259" key="5">
    <source>
        <dbReference type="PROSITE" id="PS50893"/>
    </source>
</evidence>
<dbReference type="CDD" id="cd03293">
    <property type="entry name" value="ABC_NrtD_SsuB_transporters"/>
    <property type="match status" value="1"/>
</dbReference>
<dbReference type="PANTHER" id="PTHR42788">
    <property type="entry name" value="TAURINE IMPORT ATP-BINDING PROTEIN-RELATED"/>
    <property type="match status" value="1"/>
</dbReference>
<evidence type="ECO:0000256" key="4">
    <source>
        <dbReference type="ARBA" id="ARBA00022840"/>
    </source>
</evidence>
<dbReference type="PROSITE" id="PS50893">
    <property type="entry name" value="ABC_TRANSPORTER_2"/>
    <property type="match status" value="1"/>
</dbReference>
<dbReference type="Pfam" id="PF00005">
    <property type="entry name" value="ABC_tran"/>
    <property type="match status" value="1"/>
</dbReference>
<sequence>MNWTSLRGPKLEVPAMPGPMAARAHLAPAQDRGRLAIQDLSIAYGEGAGRRTVVERFSLDVAPGEFVCVLGPSGCGKSTVLNVVAGFVPPSRGRVMVDGEPITAPGADRGMVFQQATLFPWKSVLDNVAFGPLMTTGSSSTAEQTARTFLSLVGLAAFEKNYPMELSGGMQQRVGIARALANYPRVLLMDEPFGALDAQTRAMMQEALLNIWAEFRTTVLFITHDIEEAIFLGDRVVVMGASPGRIVADIPVDIPRPRSPEDHFSDAFVRIKRECFELIRAETMKAFEQQSGMAARAAG</sequence>
<dbReference type="SMART" id="SM00382">
    <property type="entry name" value="AAA"/>
    <property type="match status" value="1"/>
</dbReference>
<dbReference type="InterPro" id="IPR017871">
    <property type="entry name" value="ABC_transporter-like_CS"/>
</dbReference>
<dbReference type="OrthoDB" id="9807242at2"/>
<evidence type="ECO:0000313" key="7">
    <source>
        <dbReference type="Proteomes" id="UP000294664"/>
    </source>
</evidence>
<dbReference type="InterPro" id="IPR003593">
    <property type="entry name" value="AAA+_ATPase"/>
</dbReference>
<dbReference type="Gene3D" id="3.40.50.300">
    <property type="entry name" value="P-loop containing nucleotide triphosphate hydrolases"/>
    <property type="match status" value="1"/>
</dbReference>
<dbReference type="InterPro" id="IPR027417">
    <property type="entry name" value="P-loop_NTPase"/>
</dbReference>
<keyword evidence="4 6" id="KW-0067">ATP-binding</keyword>
<keyword evidence="2" id="KW-0813">Transport</keyword>
<gene>
    <name evidence="6" type="ORF">EDC64_10540</name>
</gene>
<dbReference type="AlphaFoldDB" id="A0A4R3LYS5"/>
<evidence type="ECO:0000313" key="6">
    <source>
        <dbReference type="EMBL" id="TCT05009.1"/>
    </source>
</evidence>